<reference evidence="1" key="2">
    <citation type="submission" date="2020-09" db="EMBL/GenBank/DDBJ databases">
        <authorList>
            <person name="Sun Q."/>
            <person name="Kim S."/>
        </authorList>
    </citation>
    <scope>NUCLEOTIDE SEQUENCE</scope>
    <source>
        <strain evidence="1">KCTC 42590</strain>
    </source>
</reference>
<reference evidence="1" key="1">
    <citation type="journal article" date="2014" name="Int. J. Syst. Evol. Microbiol.">
        <title>Complete genome sequence of Corynebacterium casei LMG S-19264T (=DSM 44701T), isolated from a smear-ripened cheese.</title>
        <authorList>
            <consortium name="US DOE Joint Genome Institute (JGI-PGF)"/>
            <person name="Walter F."/>
            <person name="Albersmeier A."/>
            <person name="Kalinowski J."/>
            <person name="Ruckert C."/>
        </authorList>
    </citation>
    <scope>NUCLEOTIDE SEQUENCE</scope>
    <source>
        <strain evidence="1">KCTC 42590</strain>
    </source>
</reference>
<accession>A0A919E9A0</accession>
<dbReference type="EMBL" id="BNCI01000002">
    <property type="protein sequence ID" value="GHF25587.1"/>
    <property type="molecule type" value="Genomic_DNA"/>
</dbReference>
<dbReference type="InterPro" id="IPR006311">
    <property type="entry name" value="TAT_signal"/>
</dbReference>
<gene>
    <name evidence="1" type="ORF">GCM10017044_20500</name>
</gene>
<sequence>MTLNRRDIIRLIGATASLTVMPSLSLPSGASTPAKNRFVFVMLRGGMDGLHAFPKLDDPHYQALRGSLTDGVSLSPLHSGFSVHPELDVIHDLFHQNQALIIHSVASAYKTRSHFDAQDVLELGTAHLVSSGDGWLGRAANHMAEDNAAIAIAQSLPLALRGGAGVSSWAPSKLPKAEADLIERLGDLYQNHPQLAEALQAATDADETAMMIGGSGQPSNATTASLAEAAGKLLSTGNKYQMAMMELGGWDTHNGQKNRIAGQLRKLNTLLKSLRTGLGDEWQNTVIAIATEFGRTAAVNGTNGTDHGTASTAILAGGAVRGGQIVGHWAGLDTLYEGRDITPTTDIRSLFKSVMVDHLGLSDTVVNNSIFPESQDAKRLTGLIRT</sequence>
<keyword evidence="2" id="KW-1185">Reference proteome</keyword>
<proteinExistence type="predicted"/>
<dbReference type="Pfam" id="PF07394">
    <property type="entry name" value="DUF1501"/>
    <property type="match status" value="1"/>
</dbReference>
<dbReference type="Proteomes" id="UP000630923">
    <property type="component" value="Unassembled WGS sequence"/>
</dbReference>
<dbReference type="PANTHER" id="PTHR43737:SF1">
    <property type="entry name" value="DUF1501 DOMAIN-CONTAINING PROTEIN"/>
    <property type="match status" value="1"/>
</dbReference>
<evidence type="ECO:0000313" key="1">
    <source>
        <dbReference type="EMBL" id="GHF25587.1"/>
    </source>
</evidence>
<comment type="caution">
    <text evidence="1">The sequence shown here is derived from an EMBL/GenBank/DDBJ whole genome shotgun (WGS) entry which is preliminary data.</text>
</comment>
<dbReference type="AlphaFoldDB" id="A0A919E9A0"/>
<organism evidence="1 2">
    <name type="scientific">Kordiimonas sediminis</name>
    <dbReference type="NCBI Taxonomy" id="1735581"/>
    <lineage>
        <taxon>Bacteria</taxon>
        <taxon>Pseudomonadati</taxon>
        <taxon>Pseudomonadota</taxon>
        <taxon>Alphaproteobacteria</taxon>
        <taxon>Kordiimonadales</taxon>
        <taxon>Kordiimonadaceae</taxon>
        <taxon>Kordiimonas</taxon>
    </lineage>
</organism>
<name>A0A919E9A0_9PROT</name>
<dbReference type="PANTHER" id="PTHR43737">
    <property type="entry name" value="BLL7424 PROTEIN"/>
    <property type="match status" value="1"/>
</dbReference>
<evidence type="ECO:0000313" key="2">
    <source>
        <dbReference type="Proteomes" id="UP000630923"/>
    </source>
</evidence>
<protein>
    <recommendedName>
        <fullName evidence="3">DUF1501 domain-containing protein</fullName>
    </recommendedName>
</protein>
<dbReference type="RefSeq" id="WP_191252619.1">
    <property type="nucleotide sequence ID" value="NZ_BNCI01000002.1"/>
</dbReference>
<dbReference type="InterPro" id="IPR010869">
    <property type="entry name" value="DUF1501"/>
</dbReference>
<evidence type="ECO:0008006" key="3">
    <source>
        <dbReference type="Google" id="ProtNLM"/>
    </source>
</evidence>
<dbReference type="PROSITE" id="PS51318">
    <property type="entry name" value="TAT"/>
    <property type="match status" value="1"/>
</dbReference>